<comment type="caution">
    <text evidence="1">The sequence shown here is derived from an EMBL/GenBank/DDBJ whole genome shotgun (WGS) entry which is preliminary data.</text>
</comment>
<accession>A0AAV7SV74</accession>
<evidence type="ECO:0000313" key="1">
    <source>
        <dbReference type="EMBL" id="KAJ1168001.1"/>
    </source>
</evidence>
<dbReference type="EMBL" id="JANPWB010000008">
    <property type="protein sequence ID" value="KAJ1168001.1"/>
    <property type="molecule type" value="Genomic_DNA"/>
</dbReference>
<reference evidence="1" key="1">
    <citation type="journal article" date="2022" name="bioRxiv">
        <title>Sequencing and chromosome-scale assembly of the giantPleurodeles waltlgenome.</title>
        <authorList>
            <person name="Brown T."/>
            <person name="Elewa A."/>
            <person name="Iarovenko S."/>
            <person name="Subramanian E."/>
            <person name="Araus A.J."/>
            <person name="Petzold A."/>
            <person name="Susuki M."/>
            <person name="Suzuki K.-i.T."/>
            <person name="Hayashi T."/>
            <person name="Toyoda A."/>
            <person name="Oliveira C."/>
            <person name="Osipova E."/>
            <person name="Leigh N.D."/>
            <person name="Simon A."/>
            <person name="Yun M.H."/>
        </authorList>
    </citation>
    <scope>NUCLEOTIDE SEQUENCE</scope>
    <source>
        <strain evidence="1">20211129_DDA</strain>
        <tissue evidence="1">Liver</tissue>
    </source>
</reference>
<dbReference type="Proteomes" id="UP001066276">
    <property type="component" value="Chromosome 4_2"/>
</dbReference>
<proteinExistence type="predicted"/>
<evidence type="ECO:0000313" key="2">
    <source>
        <dbReference type="Proteomes" id="UP001066276"/>
    </source>
</evidence>
<keyword evidence="2" id="KW-1185">Reference proteome</keyword>
<organism evidence="1 2">
    <name type="scientific">Pleurodeles waltl</name>
    <name type="common">Iberian ribbed newt</name>
    <dbReference type="NCBI Taxonomy" id="8319"/>
    <lineage>
        <taxon>Eukaryota</taxon>
        <taxon>Metazoa</taxon>
        <taxon>Chordata</taxon>
        <taxon>Craniata</taxon>
        <taxon>Vertebrata</taxon>
        <taxon>Euteleostomi</taxon>
        <taxon>Amphibia</taxon>
        <taxon>Batrachia</taxon>
        <taxon>Caudata</taxon>
        <taxon>Salamandroidea</taxon>
        <taxon>Salamandridae</taxon>
        <taxon>Pleurodelinae</taxon>
        <taxon>Pleurodeles</taxon>
    </lineage>
</organism>
<sequence length="92" mass="9631">MRGCLGSGHSDVLLLQAPPLPRDILLRQASSLPSVVSADAPPLTRDPLLLQAPLFPRDVLLQAPPLSGHEERAGPAAETSLGRGGACYGRML</sequence>
<name>A0AAV7SV74_PLEWA</name>
<gene>
    <name evidence="1" type="ORF">NDU88_008383</name>
</gene>
<dbReference type="AlphaFoldDB" id="A0AAV7SV74"/>
<protein>
    <submittedName>
        <fullName evidence="1">Uncharacterized protein</fullName>
    </submittedName>
</protein>